<evidence type="ECO:0000256" key="1">
    <source>
        <dbReference type="SAM" id="Phobius"/>
    </source>
</evidence>
<protein>
    <submittedName>
        <fullName evidence="2">Epithelial chloride channel proteinlike</fullName>
    </submittedName>
</protein>
<keyword evidence="1" id="KW-1133">Transmembrane helix</keyword>
<keyword evidence="3" id="KW-1185">Reference proteome</keyword>
<evidence type="ECO:0000313" key="2">
    <source>
        <dbReference type="EMBL" id="QQP41563.1"/>
    </source>
</evidence>
<feature type="transmembrane region" description="Helical" evidence="1">
    <location>
        <begin position="103"/>
        <end position="125"/>
    </location>
</feature>
<dbReference type="EMBL" id="CP045899">
    <property type="protein sequence ID" value="QQP41563.1"/>
    <property type="molecule type" value="Genomic_DNA"/>
</dbReference>
<organism evidence="2 3">
    <name type="scientific">Caligus rogercresseyi</name>
    <name type="common">Sea louse</name>
    <dbReference type="NCBI Taxonomy" id="217165"/>
    <lineage>
        <taxon>Eukaryota</taxon>
        <taxon>Metazoa</taxon>
        <taxon>Ecdysozoa</taxon>
        <taxon>Arthropoda</taxon>
        <taxon>Crustacea</taxon>
        <taxon>Multicrustacea</taxon>
        <taxon>Hexanauplia</taxon>
        <taxon>Copepoda</taxon>
        <taxon>Siphonostomatoida</taxon>
        <taxon>Caligidae</taxon>
        <taxon>Caligus</taxon>
    </lineage>
</organism>
<evidence type="ECO:0000313" key="3">
    <source>
        <dbReference type="Proteomes" id="UP000595437"/>
    </source>
</evidence>
<sequence>FIEKGILVHASLIPKPLSYGDQQTCVAGIPWPNERFFYALMAFDESGNPSSVSNLASIYVYEAPTTISNSESDLLEGATIEGNLPYKESTQSNSDWSTTARTYVIAGTVSGLILIILLLILFAVIRSKGSKYGGEDKDNETYHTFEP</sequence>
<dbReference type="AlphaFoldDB" id="A0A7T8H167"/>
<name>A0A7T8H167_CALRO</name>
<reference evidence="3" key="1">
    <citation type="submission" date="2021-01" db="EMBL/GenBank/DDBJ databases">
        <title>Caligus Genome Assembly.</title>
        <authorList>
            <person name="Gallardo-Escarate C."/>
        </authorList>
    </citation>
    <scope>NUCLEOTIDE SEQUENCE [LARGE SCALE GENOMIC DNA]</scope>
</reference>
<gene>
    <name evidence="2" type="ORF">FKW44_015981</name>
</gene>
<feature type="non-terminal residue" evidence="2">
    <location>
        <position position="147"/>
    </location>
</feature>
<keyword evidence="1" id="KW-0472">Membrane</keyword>
<proteinExistence type="predicted"/>
<dbReference type="Proteomes" id="UP000595437">
    <property type="component" value="Chromosome 10"/>
</dbReference>
<feature type="non-terminal residue" evidence="2">
    <location>
        <position position="1"/>
    </location>
</feature>
<keyword evidence="1" id="KW-0812">Transmembrane</keyword>
<accession>A0A7T8H167</accession>